<dbReference type="STRING" id="1033731.SAMN05444145_10970"/>
<keyword evidence="1" id="KW-0732">Signal</keyword>
<feature type="chain" id="PRO_5012068462" description="DUF4925 domain-containing protein" evidence="1">
    <location>
        <begin position="16"/>
        <end position="281"/>
    </location>
</feature>
<gene>
    <name evidence="2" type="ORF">SAMN05444145_10970</name>
</gene>
<feature type="signal peptide" evidence="1">
    <location>
        <begin position="1"/>
        <end position="15"/>
    </location>
</feature>
<evidence type="ECO:0000256" key="1">
    <source>
        <dbReference type="SAM" id="SignalP"/>
    </source>
</evidence>
<dbReference type="AlphaFoldDB" id="A0A1H4F5S5"/>
<protein>
    <recommendedName>
        <fullName evidence="4">DUF4925 domain-containing protein</fullName>
    </recommendedName>
</protein>
<dbReference type="EMBL" id="FNRI01000009">
    <property type="protein sequence ID" value="SEA92609.1"/>
    <property type="molecule type" value="Genomic_DNA"/>
</dbReference>
<name>A0A1H4F5S5_9BACT</name>
<sequence length="281" mass="30857">MRAAMLLAVAATAFAFTACNDDDGDGPKPFESELIGSYVPRVDQAAYDFGIFLSTEWNEKGAPSLPLNGDPDNAIGWELIEAMLPMMGGAYYAQGLVGLELQNDGRVGAKYRSVTLENGIADIFNPTFSEEVFTFPDAATLPMVPADAVRYYTQNGRLYLTVSKEFISKIDPGTLGKPICTMIEEMISQYKLGLVSNKDIFAVPFKYTVEGDMLTLYVDREMILPFRGLLADLIGQLVPDEGVSMDETMTIAKADILKFVTDIFDNSTKFELGIKLTKQAE</sequence>
<organism evidence="2 3">
    <name type="scientific">Alistipes timonensis JC136</name>
    <dbReference type="NCBI Taxonomy" id="1033731"/>
    <lineage>
        <taxon>Bacteria</taxon>
        <taxon>Pseudomonadati</taxon>
        <taxon>Bacteroidota</taxon>
        <taxon>Bacteroidia</taxon>
        <taxon>Bacteroidales</taxon>
        <taxon>Rikenellaceae</taxon>
        <taxon>Alistipes</taxon>
    </lineage>
</organism>
<reference evidence="2 3" key="1">
    <citation type="submission" date="2016-10" db="EMBL/GenBank/DDBJ databases">
        <authorList>
            <person name="de Groot N.N."/>
        </authorList>
    </citation>
    <scope>NUCLEOTIDE SEQUENCE [LARGE SCALE GENOMIC DNA]</scope>
    <source>
        <strain evidence="2 3">DSM 25383</strain>
    </source>
</reference>
<dbReference type="PROSITE" id="PS51257">
    <property type="entry name" value="PROKAR_LIPOPROTEIN"/>
    <property type="match status" value="1"/>
</dbReference>
<accession>A0A1H4F5S5</accession>
<dbReference type="Proteomes" id="UP000183253">
    <property type="component" value="Unassembled WGS sequence"/>
</dbReference>
<evidence type="ECO:0000313" key="3">
    <source>
        <dbReference type="Proteomes" id="UP000183253"/>
    </source>
</evidence>
<keyword evidence="3" id="KW-1185">Reference proteome</keyword>
<evidence type="ECO:0008006" key="4">
    <source>
        <dbReference type="Google" id="ProtNLM"/>
    </source>
</evidence>
<proteinExistence type="predicted"/>
<evidence type="ECO:0000313" key="2">
    <source>
        <dbReference type="EMBL" id="SEA92609.1"/>
    </source>
</evidence>